<dbReference type="GO" id="GO:0008237">
    <property type="term" value="F:metallopeptidase activity"/>
    <property type="evidence" value="ECO:0007669"/>
    <property type="project" value="TreeGrafter"/>
</dbReference>
<evidence type="ECO:0000256" key="5">
    <source>
        <dbReference type="SAM" id="MobiDB-lite"/>
    </source>
</evidence>
<dbReference type="PANTHER" id="PTHR46622">
    <property type="entry name" value="DNA-DEPENDENT METALLOPROTEASE WSS1"/>
    <property type="match status" value="1"/>
</dbReference>
<keyword evidence="3" id="KW-0862">Zinc</keyword>
<dbReference type="OrthoDB" id="261960at2759"/>
<feature type="region of interest" description="Disordered" evidence="5">
    <location>
        <begin position="244"/>
        <end position="299"/>
    </location>
</feature>
<dbReference type="Gene3D" id="2.30.30.380">
    <property type="entry name" value="Zn-finger domain of Sec23/24"/>
    <property type="match status" value="1"/>
</dbReference>
<keyword evidence="2 4" id="KW-0863">Zinc-finger</keyword>
<feature type="domain" description="WLM" evidence="7">
    <location>
        <begin position="1"/>
        <end position="194"/>
    </location>
</feature>
<feature type="compositionally biased region" description="Basic and acidic residues" evidence="5">
    <location>
        <begin position="274"/>
        <end position="288"/>
    </location>
</feature>
<feature type="region of interest" description="Disordered" evidence="5">
    <location>
        <begin position="334"/>
        <end position="363"/>
    </location>
</feature>
<evidence type="ECO:0000256" key="3">
    <source>
        <dbReference type="ARBA" id="ARBA00022833"/>
    </source>
</evidence>
<dbReference type="GO" id="GO:0005634">
    <property type="term" value="C:nucleus"/>
    <property type="evidence" value="ECO:0007669"/>
    <property type="project" value="TreeGrafter"/>
</dbReference>
<dbReference type="PROSITE" id="PS51397">
    <property type="entry name" value="WLM"/>
    <property type="match status" value="1"/>
</dbReference>
<dbReference type="InterPro" id="IPR036443">
    <property type="entry name" value="Znf_RanBP2_sf"/>
</dbReference>
<dbReference type="VEuPathDB" id="FungiDB:I7I51_03847"/>
<accession>A0A8A1M8U9</accession>
<dbReference type="AlphaFoldDB" id="A0A8A1M8U9"/>
<evidence type="ECO:0000259" key="7">
    <source>
        <dbReference type="PROSITE" id="PS51397"/>
    </source>
</evidence>
<keyword evidence="1" id="KW-0479">Metal-binding</keyword>
<evidence type="ECO:0000259" key="6">
    <source>
        <dbReference type="PROSITE" id="PS50199"/>
    </source>
</evidence>
<dbReference type="SUPFAM" id="SSF90209">
    <property type="entry name" value="Ran binding protein zinc finger-like"/>
    <property type="match status" value="1"/>
</dbReference>
<dbReference type="GO" id="GO:0008270">
    <property type="term" value="F:zinc ion binding"/>
    <property type="evidence" value="ECO:0007669"/>
    <property type="project" value="UniProtKB-KW"/>
</dbReference>
<dbReference type="GO" id="GO:0006281">
    <property type="term" value="P:DNA repair"/>
    <property type="evidence" value="ECO:0007669"/>
    <property type="project" value="TreeGrafter"/>
</dbReference>
<dbReference type="Proteomes" id="UP000663671">
    <property type="component" value="Chromosome 5"/>
</dbReference>
<organism evidence="8 9">
    <name type="scientific">Ajellomyces capsulatus</name>
    <name type="common">Darling's disease fungus</name>
    <name type="synonym">Histoplasma capsulatum</name>
    <dbReference type="NCBI Taxonomy" id="5037"/>
    <lineage>
        <taxon>Eukaryota</taxon>
        <taxon>Fungi</taxon>
        <taxon>Dikarya</taxon>
        <taxon>Ascomycota</taxon>
        <taxon>Pezizomycotina</taxon>
        <taxon>Eurotiomycetes</taxon>
        <taxon>Eurotiomycetidae</taxon>
        <taxon>Onygenales</taxon>
        <taxon>Ajellomycetaceae</taxon>
        <taxon>Histoplasma</taxon>
    </lineage>
</organism>
<dbReference type="Pfam" id="PF08325">
    <property type="entry name" value="WLM"/>
    <property type="match status" value="1"/>
</dbReference>
<evidence type="ECO:0000313" key="9">
    <source>
        <dbReference type="Proteomes" id="UP000663671"/>
    </source>
</evidence>
<gene>
    <name evidence="8" type="ORF">I7I51_03847</name>
</gene>
<dbReference type="PROSITE" id="PS50199">
    <property type="entry name" value="ZF_RANBP2_2"/>
    <property type="match status" value="1"/>
</dbReference>
<evidence type="ECO:0000256" key="2">
    <source>
        <dbReference type="ARBA" id="ARBA00022771"/>
    </source>
</evidence>
<feature type="compositionally biased region" description="Basic and acidic residues" evidence="5">
    <location>
        <begin position="338"/>
        <end position="349"/>
    </location>
</feature>
<proteinExistence type="predicted"/>
<dbReference type="PANTHER" id="PTHR46622:SF1">
    <property type="entry name" value="DNA-DEPENDENT METALLOPROTEASE WSS1"/>
    <property type="match status" value="1"/>
</dbReference>
<evidence type="ECO:0000256" key="1">
    <source>
        <dbReference type="ARBA" id="ARBA00022723"/>
    </source>
</evidence>
<dbReference type="InterPro" id="IPR053000">
    <property type="entry name" value="WSS1-like_metalloprotease"/>
</dbReference>
<protein>
    <submittedName>
        <fullName evidence="8">Zinc ion binding</fullName>
    </submittedName>
</protein>
<dbReference type="InterPro" id="IPR001876">
    <property type="entry name" value="Znf_RanBP2"/>
</dbReference>
<reference evidence="8" key="1">
    <citation type="submission" date="2021-01" db="EMBL/GenBank/DDBJ databases">
        <title>Chromosome-level genome assembly of a human fungal pathogen reveals clustering of transcriptionally co-regulated genes.</title>
        <authorList>
            <person name="Voorhies M."/>
            <person name="Cohen S."/>
            <person name="Shea T.P."/>
            <person name="Petrus S."/>
            <person name="Munoz J.F."/>
            <person name="Poplawski S."/>
            <person name="Goldman W.E."/>
            <person name="Michael T."/>
            <person name="Cuomo C.A."/>
            <person name="Sil A."/>
            <person name="Beyhan S."/>
        </authorList>
    </citation>
    <scope>NUCLEOTIDE SEQUENCE</scope>
    <source>
        <strain evidence="8">WU24</strain>
    </source>
</reference>
<dbReference type="EMBL" id="CP069111">
    <property type="protein sequence ID" value="QSS61670.1"/>
    <property type="molecule type" value="Genomic_DNA"/>
</dbReference>
<evidence type="ECO:0000313" key="8">
    <source>
        <dbReference type="EMBL" id="QSS61670.1"/>
    </source>
</evidence>
<feature type="domain" description="RanBP2-type" evidence="6">
    <location>
        <begin position="303"/>
        <end position="332"/>
    </location>
</feature>
<sequence length="410" mass="45943">MREFDPLVSEFEHLKHKPREAEALTTLRKIASLVKPIMRQRGWKVGTLAEFYPERSLLGININHGEKICLRLRYPSDDSQFLPLDQVLDTMLHELCHIVHGPHNQEFHALWNQLRDEHMQLSLKGYTGEGFLSEGKRLGGQRIPMHEARRIARVEAEKRRTLTAGSGRKLGGTPILRGTDIRQVIADAAQRRITVTKGCASGTVEGRKLADEASKNGFKTKAEEEDANEQAIIQAYIELIQEEEKEEHGHSYVPPSGNNSPGSRSSLFPPPIPKDTKPSTDSSRREKPSSQPFIDMTEDNIPDSESWVCPVCTLVNPPSFLCCDACTLERPPQAKHLTTPDKSVKRARTEPQSSTSGIGRKPRNKAIQALLSLEKKIPEKPLGWVCHSCGAFMETRWWTCSACGTMKQSS</sequence>
<name>A0A8A1M8U9_AJECA</name>
<evidence type="ECO:0000256" key="4">
    <source>
        <dbReference type="PROSITE-ProRule" id="PRU00322"/>
    </source>
</evidence>
<dbReference type="InterPro" id="IPR013536">
    <property type="entry name" value="WLM_dom"/>
</dbReference>
<feature type="compositionally biased region" description="Low complexity" evidence="5">
    <location>
        <begin position="254"/>
        <end position="266"/>
    </location>
</feature>
<dbReference type="PROSITE" id="PS01358">
    <property type="entry name" value="ZF_RANBP2_1"/>
    <property type="match status" value="1"/>
</dbReference>